<organism evidence="2 3">
    <name type="scientific">Micromonospora echinofusca</name>
    <dbReference type="NCBI Taxonomy" id="47858"/>
    <lineage>
        <taxon>Bacteria</taxon>
        <taxon>Bacillati</taxon>
        <taxon>Actinomycetota</taxon>
        <taxon>Actinomycetes</taxon>
        <taxon>Micromonosporales</taxon>
        <taxon>Micromonosporaceae</taxon>
        <taxon>Micromonospora</taxon>
    </lineage>
</organism>
<name>A0A1C5GK82_MICEH</name>
<gene>
    <name evidence="2" type="ORF">GA0070610_5902</name>
</gene>
<dbReference type="SUPFAM" id="SSF52200">
    <property type="entry name" value="Toll/Interleukin receptor TIR domain"/>
    <property type="match status" value="1"/>
</dbReference>
<dbReference type="Gene3D" id="3.40.50.10140">
    <property type="entry name" value="Toll/interleukin-1 receptor homology (TIR) domain"/>
    <property type="match status" value="1"/>
</dbReference>
<proteinExistence type="predicted"/>
<dbReference type="Proteomes" id="UP000198251">
    <property type="component" value="Chromosome I"/>
</dbReference>
<dbReference type="GeneID" id="95805542"/>
<sequence>MTWSDPAPPRGAPRRETYFFLSYAHSVPLSAGVRPDTDYWVNRFFNDLATAVRHAATRGGDLDAGFYDGQVSPGADLRQTLTDALSLAHVFVPLHSPNYFRNAWALGERESFRSRLTRLAPAQAEQHLVPVLWLPLPSWGDRPETTRALDLVPDAGDRADYAENGLRALCKLSAYHDQYLRVLGALAKRIVTVAERQPLARSRAAMLSSHPVPDSVGPALVVTTLTDHARWRPYAGQHELAVADYVAATAERLGLPTRVVDLAAARALAPRSPTVVLVDAATGATAVRSALDDLPRWVVPLVIAADHERGETAPESVSETLQGAGFPRVMPVRAIDEFERCTPLLVTEARKQFLRYGPVDPPDGPVTPRPSLRPARSPDGPTGSGPGLPPLRPIDTTRGKDER</sequence>
<dbReference type="NCBIfam" id="NF040588">
    <property type="entry name" value="FxsC_Nterm"/>
    <property type="match status" value="1"/>
</dbReference>
<dbReference type="AlphaFoldDB" id="A0A1C5GK82"/>
<evidence type="ECO:0000256" key="1">
    <source>
        <dbReference type="SAM" id="MobiDB-lite"/>
    </source>
</evidence>
<reference evidence="2 3" key="1">
    <citation type="submission" date="2016-06" db="EMBL/GenBank/DDBJ databases">
        <authorList>
            <person name="Kjaerup R.B."/>
            <person name="Dalgaard T.S."/>
            <person name="Juul-Madsen H.R."/>
        </authorList>
    </citation>
    <scope>NUCLEOTIDE SEQUENCE [LARGE SCALE GENOMIC DNA]</scope>
    <source>
        <strain evidence="2 3">DSM 43913</strain>
    </source>
</reference>
<dbReference type="EMBL" id="LT607733">
    <property type="protein sequence ID" value="SCG19526.1"/>
    <property type="molecule type" value="Genomic_DNA"/>
</dbReference>
<evidence type="ECO:0000313" key="2">
    <source>
        <dbReference type="EMBL" id="SCG19526.1"/>
    </source>
</evidence>
<feature type="compositionally biased region" description="Pro residues" evidence="1">
    <location>
        <begin position="359"/>
        <end position="368"/>
    </location>
</feature>
<accession>A0A1C5GK82</accession>
<protein>
    <recommendedName>
        <fullName evidence="4">FxsC C-terminal domain-containing protein</fullName>
    </recommendedName>
</protein>
<keyword evidence="3" id="KW-1185">Reference proteome</keyword>
<evidence type="ECO:0008006" key="4">
    <source>
        <dbReference type="Google" id="ProtNLM"/>
    </source>
</evidence>
<feature type="region of interest" description="Disordered" evidence="1">
    <location>
        <begin position="355"/>
        <end position="403"/>
    </location>
</feature>
<evidence type="ECO:0000313" key="3">
    <source>
        <dbReference type="Proteomes" id="UP000198251"/>
    </source>
</evidence>
<dbReference type="InterPro" id="IPR047603">
    <property type="entry name" value="FxsC_N"/>
</dbReference>
<dbReference type="RefSeq" id="WP_231925846.1">
    <property type="nucleotide sequence ID" value="NZ_LT607733.1"/>
</dbReference>
<dbReference type="InterPro" id="IPR035897">
    <property type="entry name" value="Toll_tir_struct_dom_sf"/>
</dbReference>